<gene>
    <name evidence="1" type="ORF">KBB96_06255</name>
</gene>
<dbReference type="KEGG" id="lamb:KBB96_06255"/>
<proteinExistence type="predicted"/>
<reference evidence="1" key="1">
    <citation type="submission" date="2021-04" db="EMBL/GenBank/DDBJ databases">
        <title>Luteolibacter sp. 32A isolated from the skin of an Anderson's salamander (Ambystoma andersonii).</title>
        <authorList>
            <person name="Spergser J."/>
            <person name="Busse H.-J."/>
        </authorList>
    </citation>
    <scope>NUCLEOTIDE SEQUENCE</scope>
    <source>
        <strain evidence="1">32A</strain>
    </source>
</reference>
<dbReference type="InterPro" id="IPR036188">
    <property type="entry name" value="FAD/NAD-bd_sf"/>
</dbReference>
<name>A0A975J1V4_9BACT</name>
<sequence>MWDVIIAGAGPAGLVSATVLARSGRRVLLLDPQASGRHKIGESVPGAMARLLAKLGLPGFESPGSPHRRIGGIISLWAGELRTEDHLTTPEGGGWRLDRGAFEKELSESAALAGTIRMPARVARINRRNQSWQIETEGGDRLDAGFLIDATGRNAAIARRQGARQIHGPPLVAVWSMGRATRDVVSNRTFIESTADGWWYAAYLPDRRPLAIFHASPALATELRDHPKQWLERLRKTEHIATHMDPDAFYRTALKSNDARSSHLDQPCGPGWAACGDAALSFDPLSSQGIFNAMASADMISTAILQGTSMEDYSGSLDEIRAIYHKRRNLLYDSAGRYFASSFWTAFETSSPIVRET</sequence>
<evidence type="ECO:0000313" key="2">
    <source>
        <dbReference type="Proteomes" id="UP000676169"/>
    </source>
</evidence>
<dbReference type="PANTHER" id="PTHR43747:SF1">
    <property type="entry name" value="SLR1998 PROTEIN"/>
    <property type="match status" value="1"/>
</dbReference>
<protein>
    <submittedName>
        <fullName evidence="1">Tryptophan 7-halogenase</fullName>
    </submittedName>
</protein>
<evidence type="ECO:0000313" key="1">
    <source>
        <dbReference type="EMBL" id="QUE52492.1"/>
    </source>
</evidence>
<dbReference type="AlphaFoldDB" id="A0A975J1V4"/>
<dbReference type="Proteomes" id="UP000676169">
    <property type="component" value="Chromosome"/>
</dbReference>
<keyword evidence="2" id="KW-1185">Reference proteome</keyword>
<accession>A0A975J1V4</accession>
<dbReference type="EMBL" id="CP073100">
    <property type="protein sequence ID" value="QUE52492.1"/>
    <property type="molecule type" value="Genomic_DNA"/>
</dbReference>
<dbReference type="Gene3D" id="3.30.9.100">
    <property type="match status" value="1"/>
</dbReference>
<dbReference type="RefSeq" id="WP_211633596.1">
    <property type="nucleotide sequence ID" value="NZ_CP073100.1"/>
</dbReference>
<organism evidence="1 2">
    <name type="scientific">Luteolibacter ambystomatis</name>
    <dbReference type="NCBI Taxonomy" id="2824561"/>
    <lineage>
        <taxon>Bacteria</taxon>
        <taxon>Pseudomonadati</taxon>
        <taxon>Verrucomicrobiota</taxon>
        <taxon>Verrucomicrobiia</taxon>
        <taxon>Verrucomicrobiales</taxon>
        <taxon>Verrucomicrobiaceae</taxon>
        <taxon>Luteolibacter</taxon>
    </lineage>
</organism>
<dbReference type="SUPFAM" id="SSF51905">
    <property type="entry name" value="FAD/NAD(P)-binding domain"/>
    <property type="match status" value="1"/>
</dbReference>
<dbReference type="Gene3D" id="3.50.50.60">
    <property type="entry name" value="FAD/NAD(P)-binding domain"/>
    <property type="match status" value="1"/>
</dbReference>
<dbReference type="PRINTS" id="PR00420">
    <property type="entry name" value="RNGMNOXGNASE"/>
</dbReference>
<dbReference type="Pfam" id="PF12831">
    <property type="entry name" value="FAD_oxidored"/>
    <property type="match status" value="1"/>
</dbReference>
<dbReference type="PANTHER" id="PTHR43747">
    <property type="entry name" value="FAD-BINDING PROTEIN"/>
    <property type="match status" value="1"/>
</dbReference>
<dbReference type="InterPro" id="IPR050816">
    <property type="entry name" value="Flavin-dep_Halogenase_NPB"/>
</dbReference>